<dbReference type="OrthoDB" id="5245206at2759"/>
<proteinExistence type="predicted"/>
<gene>
    <name evidence="3" type="ORF">G7Y89_g13571</name>
</gene>
<feature type="compositionally biased region" description="Basic and acidic residues" evidence="1">
    <location>
        <begin position="595"/>
        <end position="615"/>
    </location>
</feature>
<keyword evidence="2" id="KW-0472">Membrane</keyword>
<keyword evidence="2" id="KW-0812">Transmembrane</keyword>
<evidence type="ECO:0000256" key="2">
    <source>
        <dbReference type="SAM" id="Phobius"/>
    </source>
</evidence>
<reference evidence="3 4" key="1">
    <citation type="submission" date="2020-03" db="EMBL/GenBank/DDBJ databases">
        <title>Draft Genome Sequence of Cudoniella acicularis.</title>
        <authorList>
            <person name="Buettner E."/>
            <person name="Kellner H."/>
        </authorList>
    </citation>
    <scope>NUCLEOTIDE SEQUENCE [LARGE SCALE GENOMIC DNA]</scope>
    <source>
        <strain evidence="3 4">DSM 108380</strain>
    </source>
</reference>
<dbReference type="AlphaFoldDB" id="A0A8H4VYJ8"/>
<sequence>MDNNAVDRNAIDQLWWARAQGIVTFIGLGVFILQIWTLLYDRVVRAKAADPGKRASEKAELSYFRVPKLSSWSAFRGYTTQKPRVTMLRGLIEAGDDYLWTSAALDHLPPQHGSLSWVPFYETVYTQIAYSQVSKQNDALLADALQNPITSTALRRSLGDRSGIGNERYKLYNKKLVSCVKPLDKTKDVPMVNYSTRKITKGLTRLADAWVLHGSPCLQTSREEIAALALILGIPLQINDFTQNISGVGPFGTGFDILQDNGRGVWRLELIHGSRIPRHAASCGSGYSILFAKHLAFGSLPFAENKHWVQSIYISPEILIAVRKGYAIKDGKSFGGRPLQILKSLPAAKGIDAFYHSLNDPVPQDRLGQILNSNNSPVVIERSYGPSIHADWARAVVGIAFGGLVPQASRDLAAAVKFTVGGEVFGELLVADLVDKLEIFINQLHYCDTGANIFGDYVTERCDALQLIEYVQYATPSRYDTQEAAAVFARYMNLLERVVVLSNSSMDRIFEAASELIRGVYVEVVLRNRGKSAPAGLSLLGRSLPEEITRLSQSCEPHKPFKGLKMPECTLIVWCILVVWAARVPNGEGDDYRDEGERDGKGGDRNGKIGDEVPRTRRPAALRDLPQLVAFS</sequence>
<accession>A0A8H4VYJ8</accession>
<feature type="transmembrane region" description="Helical" evidence="2">
    <location>
        <begin position="20"/>
        <end position="39"/>
    </location>
</feature>
<evidence type="ECO:0000313" key="4">
    <source>
        <dbReference type="Proteomes" id="UP000566819"/>
    </source>
</evidence>
<keyword evidence="2" id="KW-1133">Transmembrane helix</keyword>
<protein>
    <submittedName>
        <fullName evidence="3">Uncharacterized protein</fullName>
    </submittedName>
</protein>
<evidence type="ECO:0000256" key="1">
    <source>
        <dbReference type="SAM" id="MobiDB-lite"/>
    </source>
</evidence>
<keyword evidence="4" id="KW-1185">Reference proteome</keyword>
<feature type="region of interest" description="Disordered" evidence="1">
    <location>
        <begin position="589"/>
        <end position="632"/>
    </location>
</feature>
<evidence type="ECO:0000313" key="3">
    <source>
        <dbReference type="EMBL" id="KAF4624599.1"/>
    </source>
</evidence>
<dbReference type="EMBL" id="JAAMPI010001607">
    <property type="protein sequence ID" value="KAF4624599.1"/>
    <property type="molecule type" value="Genomic_DNA"/>
</dbReference>
<comment type="caution">
    <text evidence="3">The sequence shown here is derived from an EMBL/GenBank/DDBJ whole genome shotgun (WGS) entry which is preliminary data.</text>
</comment>
<dbReference type="Proteomes" id="UP000566819">
    <property type="component" value="Unassembled WGS sequence"/>
</dbReference>
<name>A0A8H4VYJ8_9HELO</name>
<organism evidence="3 4">
    <name type="scientific">Cudoniella acicularis</name>
    <dbReference type="NCBI Taxonomy" id="354080"/>
    <lineage>
        <taxon>Eukaryota</taxon>
        <taxon>Fungi</taxon>
        <taxon>Dikarya</taxon>
        <taxon>Ascomycota</taxon>
        <taxon>Pezizomycotina</taxon>
        <taxon>Leotiomycetes</taxon>
        <taxon>Helotiales</taxon>
        <taxon>Tricladiaceae</taxon>
        <taxon>Cudoniella</taxon>
    </lineage>
</organism>